<dbReference type="PATRIC" id="fig|1938.6.peg.2933"/>
<dbReference type="InterPro" id="IPR013785">
    <property type="entry name" value="Aldolase_TIM"/>
</dbReference>
<dbReference type="PANTHER" id="PTHR43053:SF4">
    <property type="entry name" value="MYOGENESIS-REGULATING GLYCOSIDASE"/>
    <property type="match status" value="1"/>
</dbReference>
<evidence type="ECO:0000256" key="2">
    <source>
        <dbReference type="ARBA" id="ARBA00023295"/>
    </source>
</evidence>
<dbReference type="RefSeq" id="WP_033205058.1">
    <property type="nucleotide sequence ID" value="NZ_LGUP01000108.1"/>
</dbReference>
<dbReference type="GO" id="GO:0016052">
    <property type="term" value="P:carbohydrate catabolic process"/>
    <property type="evidence" value="ECO:0007669"/>
    <property type="project" value="InterPro"/>
</dbReference>
<evidence type="ECO:0000256" key="3">
    <source>
        <dbReference type="SAM" id="MobiDB-lite"/>
    </source>
</evidence>
<evidence type="ECO:0000256" key="1">
    <source>
        <dbReference type="ARBA" id="ARBA00022801"/>
    </source>
</evidence>
<dbReference type="AlphaFoldDB" id="A0A0L8KTC2"/>
<dbReference type="Gene3D" id="3.20.20.70">
    <property type="entry name" value="Aldolase class I"/>
    <property type="match status" value="1"/>
</dbReference>
<evidence type="ECO:0000313" key="5">
    <source>
        <dbReference type="Proteomes" id="UP000037023"/>
    </source>
</evidence>
<dbReference type="PANTHER" id="PTHR43053">
    <property type="entry name" value="GLYCOSIDASE FAMILY 31"/>
    <property type="match status" value="1"/>
</dbReference>
<evidence type="ECO:0008006" key="6">
    <source>
        <dbReference type="Google" id="ProtNLM"/>
    </source>
</evidence>
<comment type="caution">
    <text evidence="4">The sequence shown here is derived from an EMBL/GenBank/DDBJ whole genome shotgun (WGS) entry which is preliminary data.</text>
</comment>
<feature type="compositionally biased region" description="Basic and acidic residues" evidence="3">
    <location>
        <begin position="548"/>
        <end position="558"/>
    </location>
</feature>
<dbReference type="InterPro" id="IPR050985">
    <property type="entry name" value="Alpha-glycosidase_related"/>
</dbReference>
<proteinExistence type="predicted"/>
<dbReference type="OrthoDB" id="9758822at2"/>
<dbReference type="EMBL" id="LGUP01000108">
    <property type="protein sequence ID" value="KOG29004.1"/>
    <property type="molecule type" value="Genomic_DNA"/>
</dbReference>
<feature type="region of interest" description="Disordered" evidence="3">
    <location>
        <begin position="543"/>
        <end position="564"/>
    </location>
</feature>
<dbReference type="Proteomes" id="UP000037023">
    <property type="component" value="Unassembled WGS sequence"/>
</dbReference>
<keyword evidence="2" id="KW-0326">Glycosidase</keyword>
<keyword evidence="1" id="KW-0378">Hydrolase</keyword>
<accession>A0A0L8KTC2</accession>
<dbReference type="CDD" id="cd14791">
    <property type="entry name" value="GH36"/>
    <property type="match status" value="1"/>
</dbReference>
<feature type="region of interest" description="Disordered" evidence="3">
    <location>
        <begin position="1"/>
        <end position="25"/>
    </location>
</feature>
<dbReference type="InterPro" id="IPR017853">
    <property type="entry name" value="GH"/>
</dbReference>
<evidence type="ECO:0000313" key="4">
    <source>
        <dbReference type="EMBL" id="KOG29004.1"/>
    </source>
</evidence>
<dbReference type="SUPFAM" id="SSF51445">
    <property type="entry name" value="(Trans)glycosidases"/>
    <property type="match status" value="1"/>
</dbReference>
<dbReference type="Pfam" id="PF02065">
    <property type="entry name" value="Melibiase"/>
    <property type="match status" value="1"/>
</dbReference>
<protein>
    <recommendedName>
        <fullName evidence="6">Alpha-galactosidase</fullName>
    </recommendedName>
</protein>
<organism evidence="4 5">
    <name type="scientific">Streptomyces viridochromogenes</name>
    <dbReference type="NCBI Taxonomy" id="1938"/>
    <lineage>
        <taxon>Bacteria</taxon>
        <taxon>Bacillati</taxon>
        <taxon>Actinomycetota</taxon>
        <taxon>Actinomycetes</taxon>
        <taxon>Kitasatosporales</taxon>
        <taxon>Streptomycetaceae</taxon>
        <taxon>Streptomyces</taxon>
    </lineage>
</organism>
<dbReference type="GO" id="GO:0004557">
    <property type="term" value="F:alpha-galactosidase activity"/>
    <property type="evidence" value="ECO:0007669"/>
    <property type="project" value="InterPro"/>
</dbReference>
<sequence length="626" mass="67552">MTTAPDTAAEQPVPAWRPNTAGDAPGSVVHRQLRTELHHPTGAPLVVHLTGLGSARWEPTVTRIADGVALVEVTATDTVTVRAEWRVPCVGATAYWTPNTDASRWLPPSWTAPRTVSLALGAPVASLVGSRDRAVCTAAAGETAAPVRVGAGVVEESGEFAFTVEQELAPDGPPLRLRIDVSGRHFATTLRDVTAWWAEGTDHPGVAPAARMPAYSTWYSLHQNVDAAAVERQASLAAALGCESVIVDDGWQTADRTRGYGHCGDWEPNPEAFPDPAAHVAEVHRLGLAHLLWYALPFIGRRNEAWDRFKGLTLREEPHLDAAVLDPRHPDVRAHLIERVSRAVEEWGMDGVKLDFIDRFAVADPPPAPPGADHATVHDGVRRLLADLDARLRRARPDVIVEHRQPYVSPGLWPYATMVRATDCPLSPAENRQRTVDCRLVAGPLAVHADMIMWNAAETPEAVAVHLVNALFSVPQISVDLGAQTPDQLAALGFWLGVFRRYADVLQLGALEPARPDLGYPLIRARDHRTTVVARYAPLPVALTDGDPPGRDESDRGHGGGPRTLLVANADADPVVLLVADRPERALARVQDCRGEILSETVLDLVAGVNPVTVPTGGLLTLTREH</sequence>
<name>A0A0L8KTC2_STRVR</name>
<reference evidence="4 5" key="1">
    <citation type="submission" date="2015-06" db="EMBL/GenBank/DDBJ databases">
        <authorList>
            <person name="Hoefler B.C."/>
            <person name="Straight P.D."/>
        </authorList>
    </citation>
    <scope>NUCLEOTIDE SEQUENCE [LARGE SCALE GENOMIC DNA]</scope>
    <source>
        <strain evidence="4 5">NRRL 3427</strain>
    </source>
</reference>
<gene>
    <name evidence="4" type="ORF">ADK34_13535</name>
</gene>
<dbReference type="InterPro" id="IPR002252">
    <property type="entry name" value="Glyco_hydro_36"/>
</dbReference>